<evidence type="ECO:0000313" key="9">
    <source>
        <dbReference type="Proteomes" id="UP000035681"/>
    </source>
</evidence>
<proteinExistence type="inferred from homology"/>
<dbReference type="InterPro" id="IPR027417">
    <property type="entry name" value="P-loop_NTPase"/>
</dbReference>
<evidence type="ECO:0000313" key="10">
    <source>
        <dbReference type="WBParaSite" id="TCONS_00003989.p1"/>
    </source>
</evidence>
<sequence>LSTNFSDALEVFCRLKPCPQSESCVCAIDDKYVKIVQPFGYDKRGNIPSETVYKFAEVFDESSRQRDVFNRTSLDLIRGVLNGVDGLLFTYGITGSGKTHTITGDPRNAGILPRAIDVIFNSLPNPTERCVFYPTNLNRFGVRSETEAAYARRELQLPDIRSSAREFESFSVKNVPMSMASSVFVSYVEIYNEYCYDLFDENITASGNRFSKTKEIRAGPRDAAYVEGLVEIEVTSTDEVMWHYERAQERRKVAETKLNSQSSRSHSIFQIKIVMAPFQDGSDYPEMDPNKIIISQLVIVDLAGSERANRTGNMGERLVEASKINNSLMCLRQCFERYRANQRNPKQPNVVPYRDSKITHLFKKYFLGGGVIRMIVCVDPKIDNYIENLNVFSFAELSQDIKIELTDVPEIPSGNVLPFPRRDILNWYRYIEKNVDMDPLKLDLFPPPPKRICLDDSNDTNISRIEENLLYYKSRMARKAQLMDVFADKRRQFSNDLKTVLCERDLSKVRVQNLEQENNELSHRLEVLHKQVLHISRENAALKRRLFEYEEVDEKRYLAEMELRKKNALIEKDLERRNRDFRVVRQICEDISITGETGPSVAALASKFDSGNGGPKASRPPVQQKVTTFAPEVIHTSKQGRRNGYVNPRFHRRSRSAAGRILDHQPTNRVPTGSVLQPHLPRLGVKTTYAPSPRDLKKSDAYILTHQEVDNKGNISTNIVKGECIPTSGGGRYVEFTDIENLQHHSPSVV</sequence>
<dbReference type="InterPro" id="IPR001752">
    <property type="entry name" value="Kinesin_motor_dom"/>
</dbReference>
<dbReference type="Pfam" id="PF16540">
    <property type="entry name" value="MKLP1_Arf_bdg"/>
    <property type="match status" value="1"/>
</dbReference>
<dbReference type="GO" id="GO:0008017">
    <property type="term" value="F:microtubule binding"/>
    <property type="evidence" value="ECO:0007669"/>
    <property type="project" value="InterPro"/>
</dbReference>
<dbReference type="InterPro" id="IPR032384">
    <property type="entry name" value="Kif23_Arf-bd"/>
</dbReference>
<dbReference type="PROSITE" id="PS00411">
    <property type="entry name" value="KINESIN_MOTOR_1"/>
    <property type="match status" value="1"/>
</dbReference>
<dbReference type="InterPro" id="IPR036961">
    <property type="entry name" value="Kinesin_motor_dom_sf"/>
</dbReference>
<dbReference type="SMART" id="SM00129">
    <property type="entry name" value="KISc"/>
    <property type="match status" value="1"/>
</dbReference>
<dbReference type="WBParaSite" id="TCONS_00003989.p1">
    <property type="protein sequence ID" value="TCONS_00003989.p1"/>
    <property type="gene ID" value="XLOC_000831"/>
</dbReference>
<feature type="domain" description="Kinesin motor" evidence="8">
    <location>
        <begin position="8"/>
        <end position="401"/>
    </location>
</feature>
<evidence type="ECO:0000256" key="5">
    <source>
        <dbReference type="PROSITE-ProRule" id="PRU00283"/>
    </source>
</evidence>
<dbReference type="GO" id="GO:0005871">
    <property type="term" value="C:kinesin complex"/>
    <property type="evidence" value="ECO:0007669"/>
    <property type="project" value="TreeGrafter"/>
</dbReference>
<comment type="similarity">
    <text evidence="5 6">Belongs to the TRAFAC class myosin-kinesin ATPase superfamily. Kinesin family.</text>
</comment>
<evidence type="ECO:0000259" key="8">
    <source>
        <dbReference type="PROSITE" id="PS50067"/>
    </source>
</evidence>
<evidence type="ECO:0000256" key="2">
    <source>
        <dbReference type="ARBA" id="ARBA00022741"/>
    </source>
</evidence>
<dbReference type="Gene3D" id="2.60.40.4330">
    <property type="entry name" value="Kinesin-like protein Kif23, Arf6-interacting domain"/>
    <property type="match status" value="1"/>
</dbReference>
<evidence type="ECO:0000256" key="7">
    <source>
        <dbReference type="SAM" id="Coils"/>
    </source>
</evidence>
<reference evidence="10" key="1">
    <citation type="submission" date="2024-02" db="UniProtKB">
        <authorList>
            <consortium name="WormBaseParasite"/>
        </authorList>
    </citation>
    <scope>IDENTIFICATION</scope>
</reference>
<dbReference type="Gene3D" id="3.40.850.10">
    <property type="entry name" value="Kinesin motor domain"/>
    <property type="match status" value="1"/>
</dbReference>
<evidence type="ECO:0000256" key="1">
    <source>
        <dbReference type="ARBA" id="ARBA00004245"/>
    </source>
</evidence>
<dbReference type="GO" id="GO:0051256">
    <property type="term" value="P:mitotic spindle midzone assembly"/>
    <property type="evidence" value="ECO:0007669"/>
    <property type="project" value="TreeGrafter"/>
</dbReference>
<dbReference type="PANTHER" id="PTHR24115:SF600">
    <property type="entry name" value="KINESIN-LIKE PROTEIN KIF23"/>
    <property type="match status" value="1"/>
</dbReference>
<dbReference type="SUPFAM" id="SSF52540">
    <property type="entry name" value="P-loop containing nucleoside triphosphate hydrolases"/>
    <property type="match status" value="1"/>
</dbReference>
<dbReference type="PROSITE" id="PS50067">
    <property type="entry name" value="KINESIN_MOTOR_2"/>
    <property type="match status" value="1"/>
</dbReference>
<keyword evidence="5 6" id="KW-0505">Motor protein</keyword>
<dbReference type="InterPro" id="IPR027640">
    <property type="entry name" value="Kinesin-like_fam"/>
</dbReference>
<dbReference type="AlphaFoldDB" id="A0AAF5D117"/>
<keyword evidence="9" id="KW-1185">Reference proteome</keyword>
<dbReference type="GO" id="GO:0003777">
    <property type="term" value="F:microtubule motor activity"/>
    <property type="evidence" value="ECO:0007669"/>
    <property type="project" value="InterPro"/>
</dbReference>
<keyword evidence="2 5" id="KW-0547">Nucleotide-binding</keyword>
<dbReference type="GO" id="GO:0016887">
    <property type="term" value="F:ATP hydrolysis activity"/>
    <property type="evidence" value="ECO:0007669"/>
    <property type="project" value="TreeGrafter"/>
</dbReference>
<dbReference type="Pfam" id="PF00225">
    <property type="entry name" value="Kinesin"/>
    <property type="match status" value="1"/>
</dbReference>
<comment type="subcellular location">
    <subcellularLocation>
        <location evidence="1">Cytoplasm</location>
        <location evidence="1">Cytoskeleton</location>
    </subcellularLocation>
</comment>
<keyword evidence="7" id="KW-0175">Coiled coil</keyword>
<evidence type="ECO:0000256" key="3">
    <source>
        <dbReference type="ARBA" id="ARBA00022840"/>
    </source>
</evidence>
<keyword evidence="4" id="KW-0963">Cytoplasm</keyword>
<evidence type="ECO:0000256" key="6">
    <source>
        <dbReference type="RuleBase" id="RU000394"/>
    </source>
</evidence>
<dbReference type="PRINTS" id="PR00380">
    <property type="entry name" value="KINESINHEAVY"/>
</dbReference>
<dbReference type="GO" id="GO:0005874">
    <property type="term" value="C:microtubule"/>
    <property type="evidence" value="ECO:0007669"/>
    <property type="project" value="UniProtKB-KW"/>
</dbReference>
<keyword evidence="4" id="KW-0206">Cytoskeleton</keyword>
<feature type="binding site" evidence="5">
    <location>
        <begin position="92"/>
        <end position="99"/>
    </location>
    <ligand>
        <name>ATP</name>
        <dbReference type="ChEBI" id="CHEBI:30616"/>
    </ligand>
</feature>
<accession>A0AAF5D117</accession>
<keyword evidence="3 5" id="KW-0067">ATP-binding</keyword>
<organism evidence="9 10">
    <name type="scientific">Strongyloides stercoralis</name>
    <name type="common">Threadworm</name>
    <dbReference type="NCBI Taxonomy" id="6248"/>
    <lineage>
        <taxon>Eukaryota</taxon>
        <taxon>Metazoa</taxon>
        <taxon>Ecdysozoa</taxon>
        <taxon>Nematoda</taxon>
        <taxon>Chromadorea</taxon>
        <taxon>Rhabditida</taxon>
        <taxon>Tylenchina</taxon>
        <taxon>Panagrolaimomorpha</taxon>
        <taxon>Strongyloidoidea</taxon>
        <taxon>Strongyloididae</taxon>
        <taxon>Strongyloides</taxon>
    </lineage>
</organism>
<dbReference type="InterPro" id="IPR038105">
    <property type="entry name" value="Kif23_Arf-bd_sf"/>
</dbReference>
<dbReference type="InterPro" id="IPR019821">
    <property type="entry name" value="Kinesin_motor_CS"/>
</dbReference>
<dbReference type="GO" id="GO:0005524">
    <property type="term" value="F:ATP binding"/>
    <property type="evidence" value="ECO:0007669"/>
    <property type="project" value="UniProtKB-UniRule"/>
</dbReference>
<protein>
    <recommendedName>
        <fullName evidence="6">Kinesin-like protein</fullName>
    </recommendedName>
</protein>
<name>A0AAF5D117_STRER</name>
<evidence type="ECO:0000256" key="4">
    <source>
        <dbReference type="ARBA" id="ARBA00023212"/>
    </source>
</evidence>
<dbReference type="GO" id="GO:0005634">
    <property type="term" value="C:nucleus"/>
    <property type="evidence" value="ECO:0007669"/>
    <property type="project" value="TreeGrafter"/>
</dbReference>
<dbReference type="PANTHER" id="PTHR24115">
    <property type="entry name" value="KINESIN-RELATED"/>
    <property type="match status" value="1"/>
</dbReference>
<feature type="coiled-coil region" evidence="7">
    <location>
        <begin position="504"/>
        <end position="531"/>
    </location>
</feature>
<keyword evidence="6" id="KW-0493">Microtubule</keyword>
<dbReference type="GO" id="GO:0007018">
    <property type="term" value="P:microtubule-based movement"/>
    <property type="evidence" value="ECO:0007669"/>
    <property type="project" value="InterPro"/>
</dbReference>
<dbReference type="Proteomes" id="UP000035681">
    <property type="component" value="Unplaced"/>
</dbReference>